<feature type="domain" description="Response regulatory" evidence="19">
    <location>
        <begin position="436"/>
        <end position="556"/>
    </location>
</feature>
<comment type="subcellular location">
    <subcellularLocation>
        <location evidence="2">Cell membrane</location>
    </subcellularLocation>
</comment>
<dbReference type="SUPFAM" id="SSF55874">
    <property type="entry name" value="ATPase domain of HSP90 chaperone/DNA topoisomerase II/histidine kinase"/>
    <property type="match status" value="1"/>
</dbReference>
<keyword evidence="9" id="KW-0418">Kinase</keyword>
<evidence type="ECO:0000256" key="12">
    <source>
        <dbReference type="ARBA" id="ARBA00023012"/>
    </source>
</evidence>
<keyword evidence="16" id="KW-0175">Coiled coil</keyword>
<evidence type="ECO:0000256" key="7">
    <source>
        <dbReference type="ARBA" id="ARBA00022692"/>
    </source>
</evidence>
<dbReference type="InterPro" id="IPR001789">
    <property type="entry name" value="Sig_transdc_resp-reg_receiver"/>
</dbReference>
<dbReference type="InterPro" id="IPR001610">
    <property type="entry name" value="PAC"/>
</dbReference>
<feature type="modified residue" description="4-aspartylphosphate" evidence="15">
    <location>
        <position position="627"/>
    </location>
</feature>
<dbReference type="SUPFAM" id="SSF47384">
    <property type="entry name" value="Homodimeric domain of signal transducing histidine kinase"/>
    <property type="match status" value="1"/>
</dbReference>
<evidence type="ECO:0000256" key="15">
    <source>
        <dbReference type="PROSITE-ProRule" id="PRU00169"/>
    </source>
</evidence>
<evidence type="ECO:0000256" key="16">
    <source>
        <dbReference type="SAM" id="Coils"/>
    </source>
</evidence>
<dbReference type="InterPro" id="IPR013655">
    <property type="entry name" value="PAS_fold_3"/>
</dbReference>
<dbReference type="SMART" id="SM00448">
    <property type="entry name" value="REC"/>
    <property type="match status" value="2"/>
</dbReference>
<dbReference type="GO" id="GO:0000155">
    <property type="term" value="F:phosphorelay sensor kinase activity"/>
    <property type="evidence" value="ECO:0007669"/>
    <property type="project" value="InterPro"/>
</dbReference>
<dbReference type="EC" id="2.7.13.3" evidence="4"/>
<dbReference type="InterPro" id="IPR004358">
    <property type="entry name" value="Sig_transdc_His_kin-like_C"/>
</dbReference>
<dbReference type="GO" id="GO:0005886">
    <property type="term" value="C:plasma membrane"/>
    <property type="evidence" value="ECO:0007669"/>
    <property type="project" value="UniProtKB-SubCell"/>
</dbReference>
<evidence type="ECO:0000256" key="1">
    <source>
        <dbReference type="ARBA" id="ARBA00000085"/>
    </source>
</evidence>
<keyword evidence="13" id="KW-0472">Membrane</keyword>
<keyword evidence="6" id="KW-0808">Transferase</keyword>
<protein>
    <recommendedName>
        <fullName evidence="14">Circadian input-output histidine kinase CikA</fullName>
        <ecNumber evidence="4">2.7.13.3</ecNumber>
    </recommendedName>
</protein>
<accession>A0A7Y9J9C5</accession>
<feature type="domain" description="PAC" evidence="21">
    <location>
        <begin position="112"/>
        <end position="164"/>
    </location>
</feature>
<dbReference type="InterPro" id="IPR003594">
    <property type="entry name" value="HATPase_dom"/>
</dbReference>
<keyword evidence="7" id="KW-0812">Transmembrane</keyword>
<dbReference type="CDD" id="cd00130">
    <property type="entry name" value="PAS"/>
    <property type="match status" value="1"/>
</dbReference>
<dbReference type="InterPro" id="IPR036890">
    <property type="entry name" value="HATPase_C_sf"/>
</dbReference>
<feature type="domain" description="PAS" evidence="20">
    <location>
        <begin position="39"/>
        <end position="109"/>
    </location>
</feature>
<dbReference type="PRINTS" id="PR00344">
    <property type="entry name" value="BCTRLSENSOR"/>
</dbReference>
<comment type="catalytic activity">
    <reaction evidence="1">
        <text>ATP + protein L-histidine = ADP + protein N-phospho-L-histidine.</text>
        <dbReference type="EC" id="2.7.13.3"/>
    </reaction>
</comment>
<evidence type="ECO:0000256" key="8">
    <source>
        <dbReference type="ARBA" id="ARBA00022741"/>
    </source>
</evidence>
<keyword evidence="10" id="KW-0067">ATP-binding</keyword>
<dbReference type="InterPro" id="IPR000700">
    <property type="entry name" value="PAS-assoc_C"/>
</dbReference>
<dbReference type="Gene3D" id="3.30.450.20">
    <property type="entry name" value="PAS domain"/>
    <property type="match status" value="1"/>
</dbReference>
<feature type="domain" description="Histidine kinase" evidence="18">
    <location>
        <begin position="196"/>
        <end position="418"/>
    </location>
</feature>
<feature type="region of interest" description="Disordered" evidence="17">
    <location>
        <begin position="1"/>
        <end position="22"/>
    </location>
</feature>
<dbReference type="SMART" id="SM00091">
    <property type="entry name" value="PAS"/>
    <property type="match status" value="1"/>
</dbReference>
<dbReference type="Pfam" id="PF02518">
    <property type="entry name" value="HATPase_c"/>
    <property type="match status" value="1"/>
</dbReference>
<dbReference type="Gene3D" id="3.30.565.10">
    <property type="entry name" value="Histidine kinase-like ATPase, C-terminal domain"/>
    <property type="match status" value="1"/>
</dbReference>
<name>A0A7Y9J9C5_9ACTN</name>
<dbReference type="PROSITE" id="PS50112">
    <property type="entry name" value="PAS"/>
    <property type="match status" value="1"/>
</dbReference>
<dbReference type="Proteomes" id="UP000535511">
    <property type="component" value="Unassembled WGS sequence"/>
</dbReference>
<dbReference type="Gene3D" id="1.10.287.130">
    <property type="match status" value="1"/>
</dbReference>
<evidence type="ECO:0000256" key="13">
    <source>
        <dbReference type="ARBA" id="ARBA00023136"/>
    </source>
</evidence>
<dbReference type="NCBIfam" id="TIGR00229">
    <property type="entry name" value="sensory_box"/>
    <property type="match status" value="1"/>
</dbReference>
<feature type="coiled-coil region" evidence="16">
    <location>
        <begin position="152"/>
        <end position="189"/>
    </location>
</feature>
<dbReference type="InterPro" id="IPR011006">
    <property type="entry name" value="CheY-like_superfamily"/>
</dbReference>
<dbReference type="SMART" id="SM00388">
    <property type="entry name" value="HisKA"/>
    <property type="match status" value="1"/>
</dbReference>
<evidence type="ECO:0000256" key="9">
    <source>
        <dbReference type="ARBA" id="ARBA00022777"/>
    </source>
</evidence>
<organism evidence="22 23">
    <name type="scientific">Nocardioides panaciterrulae</name>
    <dbReference type="NCBI Taxonomy" id="661492"/>
    <lineage>
        <taxon>Bacteria</taxon>
        <taxon>Bacillati</taxon>
        <taxon>Actinomycetota</taxon>
        <taxon>Actinomycetes</taxon>
        <taxon>Propionibacteriales</taxon>
        <taxon>Nocardioidaceae</taxon>
        <taxon>Nocardioides</taxon>
    </lineage>
</organism>
<evidence type="ECO:0000259" key="20">
    <source>
        <dbReference type="PROSITE" id="PS50112"/>
    </source>
</evidence>
<sequence length="708" mass="76893">MPLLTRDDPSDPEAVANVNAGDPSQIDRLQAEPEGMRASGTEWRDVVETLPHIVWITRPDGYHVYFNQQWMDFTGLSLEESLGDGWNPPFHPAERALARRLWDEATRTGEPYEIEYRLRRHDGVYRWMLGRAMPLRNTAGEIVKWFGTCTDISELKAALKSAAELREKLERRAAELEAAEAEALAATRAKSEFLAAMSHEIRTPMNGVIGLARLLGETDLVGAQVHYVDGLRKAGTALLSVINDTLDFSKLEAGKVVLEVANFDPRLLLERTASLMAVPAAHKHVELIVYCAPALPSLLKGDEARLGQILLNLASNAVKFTDQGEVVLKSHVVSAVDADQVRVRFEVTDSGMGISEDAQRTLFDSFTQADASTTRKFGGSGLGLAIARGLCEAMGGSMGVNSTEGAGSTFWFEVPLGVAERVPPQTPGRELLVNQRVLIVEKNERSRHFLELRLGDWGMRPESLEHAGDVMSRLRAAVAEDDPYRFALLDMGVAGIDGSHMAEDIAADPSLADAHVLMLSPTLDLDPTNPGGLEPQELLRRPLLGSELLQRMSSLVAASSLPATTPPESAPPAPDLGRVLVVEDDEINQMIAEGLLVKLGYEVDVAGNGLEALSAVADSAYVAVLMDCHMPFMDGYTATAAIRAAESANDRLPIIAMTAAVTVAEQERCHAAGMDAYLSKPVDFDVLRETLNLWARPATPSPAIELRH</sequence>
<dbReference type="Pfam" id="PF00512">
    <property type="entry name" value="HisKA"/>
    <property type="match status" value="1"/>
</dbReference>
<comment type="similarity">
    <text evidence="3">In the N-terminal section; belongs to the phytochrome family.</text>
</comment>
<dbReference type="PROSITE" id="PS50110">
    <property type="entry name" value="RESPONSE_REGULATORY"/>
    <property type="match status" value="2"/>
</dbReference>
<dbReference type="FunFam" id="1.10.287.130:FF:000004">
    <property type="entry name" value="Ethylene receptor 1"/>
    <property type="match status" value="1"/>
</dbReference>
<proteinExistence type="inferred from homology"/>
<evidence type="ECO:0000256" key="6">
    <source>
        <dbReference type="ARBA" id="ARBA00022679"/>
    </source>
</evidence>
<dbReference type="CDD" id="cd16922">
    <property type="entry name" value="HATPase_EvgS-ArcB-TorS-like"/>
    <property type="match status" value="1"/>
</dbReference>
<dbReference type="InterPro" id="IPR005467">
    <property type="entry name" value="His_kinase_dom"/>
</dbReference>
<dbReference type="SMART" id="SM00387">
    <property type="entry name" value="HATPase_c"/>
    <property type="match status" value="1"/>
</dbReference>
<keyword evidence="11" id="KW-1133">Transmembrane helix</keyword>
<evidence type="ECO:0000313" key="22">
    <source>
        <dbReference type="EMBL" id="NYD40405.1"/>
    </source>
</evidence>
<feature type="modified residue" description="4-aspartylphosphate" evidence="15">
    <location>
        <position position="490"/>
    </location>
</feature>
<dbReference type="AlphaFoldDB" id="A0A7Y9J9C5"/>
<evidence type="ECO:0000256" key="11">
    <source>
        <dbReference type="ARBA" id="ARBA00022989"/>
    </source>
</evidence>
<comment type="caution">
    <text evidence="22">The sequence shown here is derived from an EMBL/GenBank/DDBJ whole genome shotgun (WGS) entry which is preliminary data.</text>
</comment>
<dbReference type="Pfam" id="PF00072">
    <property type="entry name" value="Response_reg"/>
    <property type="match status" value="1"/>
</dbReference>
<reference evidence="22 23" key="1">
    <citation type="submission" date="2020-07" db="EMBL/GenBank/DDBJ databases">
        <title>Sequencing the genomes of 1000 actinobacteria strains.</title>
        <authorList>
            <person name="Klenk H.-P."/>
        </authorList>
    </citation>
    <scope>NUCLEOTIDE SEQUENCE [LARGE SCALE GENOMIC DNA]</scope>
    <source>
        <strain evidence="22 23">DSM 21350</strain>
    </source>
</reference>
<evidence type="ECO:0000256" key="10">
    <source>
        <dbReference type="ARBA" id="ARBA00022840"/>
    </source>
</evidence>
<evidence type="ECO:0000259" key="21">
    <source>
        <dbReference type="PROSITE" id="PS50113"/>
    </source>
</evidence>
<dbReference type="EMBL" id="JACCBG010000001">
    <property type="protein sequence ID" value="NYD40405.1"/>
    <property type="molecule type" value="Genomic_DNA"/>
</dbReference>
<dbReference type="PROSITE" id="PS50113">
    <property type="entry name" value="PAC"/>
    <property type="match status" value="1"/>
</dbReference>
<dbReference type="FunFam" id="3.30.565.10:FF:000010">
    <property type="entry name" value="Sensor histidine kinase RcsC"/>
    <property type="match status" value="1"/>
</dbReference>
<keyword evidence="8" id="KW-0547">Nucleotide-binding</keyword>
<evidence type="ECO:0000256" key="3">
    <source>
        <dbReference type="ARBA" id="ARBA00006402"/>
    </source>
</evidence>
<feature type="domain" description="Response regulatory" evidence="19">
    <location>
        <begin position="578"/>
        <end position="695"/>
    </location>
</feature>
<dbReference type="InterPro" id="IPR035965">
    <property type="entry name" value="PAS-like_dom_sf"/>
</dbReference>
<dbReference type="CDD" id="cd17546">
    <property type="entry name" value="REC_hyHK_CKI1_RcsC-like"/>
    <property type="match status" value="1"/>
</dbReference>
<evidence type="ECO:0000256" key="14">
    <source>
        <dbReference type="ARBA" id="ARBA00074306"/>
    </source>
</evidence>
<keyword evidence="12" id="KW-0902">Two-component regulatory system</keyword>
<dbReference type="SUPFAM" id="SSF52172">
    <property type="entry name" value="CheY-like"/>
    <property type="match status" value="2"/>
</dbReference>
<dbReference type="PANTHER" id="PTHR45339">
    <property type="entry name" value="HYBRID SIGNAL TRANSDUCTION HISTIDINE KINASE J"/>
    <property type="match status" value="1"/>
</dbReference>
<dbReference type="PANTHER" id="PTHR45339:SF5">
    <property type="entry name" value="HISTIDINE KINASE"/>
    <property type="match status" value="1"/>
</dbReference>
<evidence type="ECO:0000256" key="5">
    <source>
        <dbReference type="ARBA" id="ARBA00022553"/>
    </source>
</evidence>
<evidence type="ECO:0000259" key="18">
    <source>
        <dbReference type="PROSITE" id="PS50109"/>
    </source>
</evidence>
<keyword evidence="5 15" id="KW-0597">Phosphoprotein</keyword>
<gene>
    <name evidence="22" type="ORF">BJZ21_000488</name>
</gene>
<dbReference type="SUPFAM" id="SSF55785">
    <property type="entry name" value="PYP-like sensor domain (PAS domain)"/>
    <property type="match status" value="1"/>
</dbReference>
<evidence type="ECO:0000313" key="23">
    <source>
        <dbReference type="Proteomes" id="UP000535511"/>
    </source>
</evidence>
<evidence type="ECO:0000256" key="17">
    <source>
        <dbReference type="SAM" id="MobiDB-lite"/>
    </source>
</evidence>
<dbReference type="InterPro" id="IPR000014">
    <property type="entry name" value="PAS"/>
</dbReference>
<dbReference type="InterPro" id="IPR003661">
    <property type="entry name" value="HisK_dim/P_dom"/>
</dbReference>
<evidence type="ECO:0000256" key="4">
    <source>
        <dbReference type="ARBA" id="ARBA00012438"/>
    </source>
</evidence>
<dbReference type="FunFam" id="3.30.450.20:FF:000099">
    <property type="entry name" value="Sensory box sensor histidine kinase"/>
    <property type="match status" value="1"/>
</dbReference>
<dbReference type="InterPro" id="IPR036097">
    <property type="entry name" value="HisK_dim/P_sf"/>
</dbReference>
<dbReference type="Pfam" id="PF08447">
    <property type="entry name" value="PAS_3"/>
    <property type="match status" value="1"/>
</dbReference>
<keyword evidence="23" id="KW-1185">Reference proteome</keyword>
<dbReference type="GO" id="GO:0005524">
    <property type="term" value="F:ATP binding"/>
    <property type="evidence" value="ECO:0007669"/>
    <property type="project" value="UniProtKB-KW"/>
</dbReference>
<dbReference type="PROSITE" id="PS50109">
    <property type="entry name" value="HIS_KIN"/>
    <property type="match status" value="1"/>
</dbReference>
<dbReference type="Gene3D" id="3.40.50.2300">
    <property type="match status" value="2"/>
</dbReference>
<evidence type="ECO:0000259" key="19">
    <source>
        <dbReference type="PROSITE" id="PS50110"/>
    </source>
</evidence>
<dbReference type="CDD" id="cd00082">
    <property type="entry name" value="HisKA"/>
    <property type="match status" value="1"/>
</dbReference>
<dbReference type="SMART" id="SM00086">
    <property type="entry name" value="PAC"/>
    <property type="match status" value="1"/>
</dbReference>
<evidence type="ECO:0000256" key="2">
    <source>
        <dbReference type="ARBA" id="ARBA00004236"/>
    </source>
</evidence>
<dbReference type="RefSeq" id="WP_179662300.1">
    <property type="nucleotide sequence ID" value="NZ_JACCBG010000001.1"/>
</dbReference>